<evidence type="ECO:0000313" key="4">
    <source>
        <dbReference type="EMBL" id="NEA21078.1"/>
    </source>
</evidence>
<dbReference type="PANTHER" id="PTHR43775:SF37">
    <property type="entry name" value="SI:DKEY-61P9.11"/>
    <property type="match status" value="1"/>
</dbReference>
<sequence>LPRAFAGIGRAVTGGLRWLVLASGAGGRFGQGFHGGVIGDPAPGAGLRGLARTIANEYPEALVRALDLDTKDTPRAIARRIMAELLAAESPVVVGHEGGLRHGLELLPAEPLGDGALDLGRDAVVLLTGGEHEVTARTALELARTTGCHIELMARAPERDLRLEALEEHAASVRCHAGDARDPQAVRSVAENVHLTHRRLDGVIHAAALGETPRDLDRAYRAKLDGAAALAQAVRPDLGFFAVLCGLAGVRGDRGRAGEAAAEDACGTHP</sequence>
<proteinExistence type="predicted"/>
<dbReference type="InterPro" id="IPR057326">
    <property type="entry name" value="KR_dom"/>
</dbReference>
<feature type="non-terminal residue" evidence="4">
    <location>
        <position position="1"/>
    </location>
</feature>
<dbReference type="Proteomes" id="UP000475532">
    <property type="component" value="Unassembled WGS sequence"/>
</dbReference>
<dbReference type="InterPro" id="IPR013968">
    <property type="entry name" value="PKS_KR"/>
</dbReference>
<feature type="non-terminal residue" evidence="4">
    <location>
        <position position="270"/>
    </location>
</feature>
<evidence type="ECO:0000256" key="2">
    <source>
        <dbReference type="ARBA" id="ARBA00022553"/>
    </source>
</evidence>
<dbReference type="AlphaFoldDB" id="A0A6L9Q7M9"/>
<keyword evidence="1" id="KW-0596">Phosphopantetheine</keyword>
<dbReference type="PANTHER" id="PTHR43775">
    <property type="entry name" value="FATTY ACID SYNTHASE"/>
    <property type="match status" value="1"/>
</dbReference>
<dbReference type="GO" id="GO:0004312">
    <property type="term" value="F:fatty acid synthase activity"/>
    <property type="evidence" value="ECO:0007669"/>
    <property type="project" value="TreeGrafter"/>
</dbReference>
<reference evidence="4 5" key="1">
    <citation type="submission" date="2020-01" db="EMBL/GenBank/DDBJ databases">
        <title>Insect and environment-associated Actinomycetes.</title>
        <authorList>
            <person name="Currrie C."/>
            <person name="Chevrette M."/>
            <person name="Carlson C."/>
            <person name="Stubbendieck R."/>
            <person name="Wendt-Pienkowski E."/>
        </authorList>
    </citation>
    <scope>NUCLEOTIDE SEQUENCE [LARGE SCALE GENOMIC DNA]</scope>
    <source>
        <strain evidence="4 5">SID10258</strain>
    </source>
</reference>
<comment type="caution">
    <text evidence="4">The sequence shown here is derived from an EMBL/GenBank/DDBJ whole genome shotgun (WGS) entry which is preliminary data.</text>
</comment>
<evidence type="ECO:0000256" key="1">
    <source>
        <dbReference type="ARBA" id="ARBA00022450"/>
    </source>
</evidence>
<keyword evidence="2" id="KW-0597">Phosphoprotein</keyword>
<feature type="domain" description="Ketoreductase" evidence="3">
    <location>
        <begin position="123"/>
        <end position="269"/>
    </location>
</feature>
<dbReference type="InterPro" id="IPR036291">
    <property type="entry name" value="NAD(P)-bd_dom_sf"/>
</dbReference>
<dbReference type="GO" id="GO:0006633">
    <property type="term" value="P:fatty acid biosynthetic process"/>
    <property type="evidence" value="ECO:0007669"/>
    <property type="project" value="TreeGrafter"/>
</dbReference>
<dbReference type="EMBL" id="JAAGLI010000020">
    <property type="protein sequence ID" value="NEA21078.1"/>
    <property type="molecule type" value="Genomic_DNA"/>
</dbReference>
<dbReference type="RefSeq" id="WP_163052758.1">
    <property type="nucleotide sequence ID" value="NZ_JAAGLI010000020.1"/>
</dbReference>
<accession>A0A6L9Q7M9</accession>
<evidence type="ECO:0000313" key="5">
    <source>
        <dbReference type="Proteomes" id="UP000475532"/>
    </source>
</evidence>
<dbReference type="InterPro" id="IPR050091">
    <property type="entry name" value="PKS_NRPS_Biosynth_Enz"/>
</dbReference>
<evidence type="ECO:0000259" key="3">
    <source>
        <dbReference type="SMART" id="SM00822"/>
    </source>
</evidence>
<gene>
    <name evidence="4" type="ORF">G3I70_00985</name>
</gene>
<dbReference type="Pfam" id="PF08659">
    <property type="entry name" value="KR"/>
    <property type="match status" value="1"/>
</dbReference>
<dbReference type="SMART" id="SM00822">
    <property type="entry name" value="PKS_KR"/>
    <property type="match status" value="1"/>
</dbReference>
<organism evidence="4 5">
    <name type="scientific">Actinomadura bangladeshensis</name>
    <dbReference type="NCBI Taxonomy" id="453573"/>
    <lineage>
        <taxon>Bacteria</taxon>
        <taxon>Bacillati</taxon>
        <taxon>Actinomycetota</taxon>
        <taxon>Actinomycetes</taxon>
        <taxon>Streptosporangiales</taxon>
        <taxon>Thermomonosporaceae</taxon>
        <taxon>Actinomadura</taxon>
    </lineage>
</organism>
<protein>
    <submittedName>
        <fullName evidence="4">KR domain-containing protein</fullName>
    </submittedName>
</protein>
<dbReference type="Gene3D" id="3.40.50.720">
    <property type="entry name" value="NAD(P)-binding Rossmann-like Domain"/>
    <property type="match status" value="1"/>
</dbReference>
<dbReference type="SUPFAM" id="SSF51735">
    <property type="entry name" value="NAD(P)-binding Rossmann-fold domains"/>
    <property type="match status" value="2"/>
</dbReference>
<name>A0A6L9Q7M9_9ACTN</name>